<evidence type="ECO:0000313" key="2">
    <source>
        <dbReference type="EMBL" id="QCT07782.1"/>
    </source>
</evidence>
<feature type="domain" description="Starch-binding module 26" evidence="1">
    <location>
        <begin position="138"/>
        <end position="205"/>
    </location>
</feature>
<evidence type="ECO:0000313" key="3">
    <source>
        <dbReference type="Proteomes" id="UP000301475"/>
    </source>
</evidence>
<dbReference type="Proteomes" id="UP000301475">
    <property type="component" value="Chromosome"/>
</dbReference>
<evidence type="ECO:0000259" key="1">
    <source>
        <dbReference type="Pfam" id="PF16738"/>
    </source>
</evidence>
<dbReference type="EMBL" id="CP039381">
    <property type="protein sequence ID" value="QCT07782.1"/>
    <property type="molecule type" value="Genomic_DNA"/>
</dbReference>
<accession>A0A4P8XYE2</accession>
<dbReference type="GO" id="GO:0030246">
    <property type="term" value="F:carbohydrate binding"/>
    <property type="evidence" value="ECO:0007669"/>
    <property type="project" value="InterPro"/>
</dbReference>
<keyword evidence="3" id="KW-1185">Reference proteome</keyword>
<organism evidence="2 3">
    <name type="scientific">Ruminococcus bovis</name>
    <dbReference type="NCBI Taxonomy" id="2564099"/>
    <lineage>
        <taxon>Bacteria</taxon>
        <taxon>Bacillati</taxon>
        <taxon>Bacillota</taxon>
        <taxon>Clostridia</taxon>
        <taxon>Eubacteriales</taxon>
        <taxon>Oscillospiraceae</taxon>
        <taxon>Ruminococcus</taxon>
    </lineage>
</organism>
<dbReference type="InterPro" id="IPR013783">
    <property type="entry name" value="Ig-like_fold"/>
</dbReference>
<dbReference type="InterPro" id="IPR031965">
    <property type="entry name" value="CBM26"/>
</dbReference>
<dbReference type="InterPro" id="IPR013784">
    <property type="entry name" value="Carb-bd-like_fold"/>
</dbReference>
<dbReference type="SUPFAM" id="SSF49452">
    <property type="entry name" value="Starch-binding domain-like"/>
    <property type="match status" value="1"/>
</dbReference>
<feature type="domain" description="Starch-binding module 26" evidence="1">
    <location>
        <begin position="52"/>
        <end position="115"/>
    </location>
</feature>
<dbReference type="KEGG" id="ruj:E5Z56_10630"/>
<proteinExistence type="predicted"/>
<sequence>MIKINLIKKMEEKRMKKFMSTLSLVFAIVMVMTSIVVPASASTTTSEETVKIVFYKPDNWGDNISIHLWNAKSYDTSWPGVKMEKSSKGIYTYQNKNLTSCNFVITDGNNQTSDLYCNGYVGVKDNKVFAKSDNTIDIYFKKPSNWSSNIRCYYYTDDYGVVSFMDWPGVAMKNNHSDDDYYLYVTGYKNLKVIFTDGNNQYPSSGESGISVSASQELIFEKNKYTVTNHKYMDFYTPSSSANVNKDFHIYVTFTESSHNNVYFKDENDNVINPTSEVTTRKNGKYFTDYTVKFSKEGSYKLTPCYIYHSGEVQVRDNILNVNVFSENYYGGSYLISDTDVNLGDTFTIKQYVPAKMHYYYYDSEGNELTPVSYDYKYESTGTYAYITFRTTKLGLNQKFTCKASHAYAPYGRMDVNQEIAINVWKNI</sequence>
<dbReference type="Gene3D" id="2.60.40.10">
    <property type="entry name" value="Immunoglobulins"/>
    <property type="match status" value="2"/>
</dbReference>
<dbReference type="AlphaFoldDB" id="A0A4P8XYE2"/>
<gene>
    <name evidence="2" type="ORF">E5Z56_10630</name>
</gene>
<name>A0A4P8XYE2_9FIRM</name>
<dbReference type="Pfam" id="PF16738">
    <property type="entry name" value="CBM26"/>
    <property type="match status" value="2"/>
</dbReference>
<protein>
    <submittedName>
        <fullName evidence="2">Starch-binding protein</fullName>
    </submittedName>
</protein>
<reference evidence="2 3" key="1">
    <citation type="submission" date="2019-04" db="EMBL/GenBank/DDBJ databases">
        <authorList>
            <person name="Embree M."/>
            <person name="Gaffney J.R."/>
        </authorList>
    </citation>
    <scope>NUCLEOTIDE SEQUENCE [LARGE SCALE GENOMIC DNA]</scope>
    <source>
        <strain evidence="2 3">JE7A12</strain>
    </source>
</reference>